<proteinExistence type="predicted"/>
<evidence type="ECO:0000313" key="2">
    <source>
        <dbReference type="Proteomes" id="UP000002628"/>
    </source>
</evidence>
<dbReference type="GeneID" id="8684253"/>
<dbReference type="KEGG" id="vg:8684253"/>
<sequence>MARERIESYWRMGTLLDVEWEPDGCISRADAAFARGERFRAGHERARRAERWDTCRDLAAAALAAFDEAERVHKEHNAHMVPIRLRTRLRRWWRGAL</sequence>
<evidence type="ECO:0000313" key="1">
    <source>
        <dbReference type="EMBL" id="ACY35963.1"/>
    </source>
</evidence>
<accession>D0U255</accession>
<gene>
    <name evidence="1" type="ORF">CMP1-71</name>
</gene>
<dbReference type="EMBL" id="GQ241246">
    <property type="protein sequence ID" value="ACY35963.1"/>
    <property type="molecule type" value="Genomic_DNA"/>
</dbReference>
<organism evidence="1 2">
    <name type="scientific">Clavibacter phage CMP1</name>
    <dbReference type="NCBI Taxonomy" id="686439"/>
    <lineage>
        <taxon>Viruses</taxon>
        <taxon>Duplodnaviria</taxon>
        <taxon>Heunggongvirae</taxon>
        <taxon>Uroviricota</taxon>
        <taxon>Caudoviricetes</taxon>
        <taxon>Cimpunavirus</taxon>
        <taxon>Cimpunavirus CMP1</taxon>
    </lineage>
</organism>
<reference evidence="1 2" key="1">
    <citation type="journal article" date="2010" name="Microbiology">
        <title>The endolysins of bacteriophages CMP1 and CN77 are specific for the lysis of Clavibacter michiganensis strains.</title>
        <authorList>
            <person name="Wittmann J."/>
            <person name="Eichenlaub R."/>
            <person name="Dreiseikelmann B."/>
        </authorList>
    </citation>
    <scope>NUCLEOTIDE SEQUENCE [LARGE SCALE GENOMIC DNA]</scope>
</reference>
<name>D0U255_9CAUD</name>
<dbReference type="RefSeq" id="YP_003359162.1">
    <property type="nucleotide sequence ID" value="NC_013698.1"/>
</dbReference>
<protein>
    <submittedName>
        <fullName evidence="1">Uncharacterized protein</fullName>
    </submittedName>
</protein>
<keyword evidence="2" id="KW-1185">Reference proteome</keyword>
<dbReference type="Proteomes" id="UP000002628">
    <property type="component" value="Segment"/>
</dbReference>